<dbReference type="RefSeq" id="WP_051922794.1">
    <property type="nucleotide sequence ID" value="NZ_JGZP01000006.1"/>
</dbReference>
<dbReference type="eggNOG" id="COG3408">
    <property type="taxonomic scope" value="Bacteria"/>
</dbReference>
<name>A0A087DUD2_9BIFI</name>
<sequence length="530" mass="60315">MAEIYQPVEEFTAPAPLRDVDDVIDRYAGIFNRNDEELYVQDIPNEKSTDWMRREVPFFECADAVIERVYWFRWWTFRKHIASTPEGRIITEFLPDVYWAGAYNSINCANGHHVAEARWLRNGDDLIRSYVDFWFKGSGDELSYSSWIVDAVRRYAETRADRDFAVSLLDDFVRFYETVEERNMTRYGLFWSYDDRDAMEDSISGSGLRPTLNSYMAANARSIAAIARWAGRNDLADRFDAKASALTGLIREELWDPEGEFFKVLPLDDKDGVIAAMDFADVDPSRNVREEIGYIPWAFGLADERHEGAWRFLADPDHFAGAVGIRTAEACHPRYMNRDSAHECQWNGPCWPYATTQTLDAMIAEIRSGRGGLDAGDFMRELRRYAGIHHRQTADGEMVDWIDEDLDADTGAWISRDQLEAWNWRKDKGGYERGKDYNHSTFADLVISGFAGVDVHGDADGRTSLTVAPLAVGHGMPYWRLLGLPAGGSTVDLYYDLLGDRYGHGPGLTVIVGGIPHRDESARPRIDVAW</sequence>
<accession>A0A087DUD2</accession>
<dbReference type="InterPro" id="IPR008928">
    <property type="entry name" value="6-hairpin_glycosidase_sf"/>
</dbReference>
<dbReference type="Proteomes" id="UP000029004">
    <property type="component" value="Unassembled WGS sequence"/>
</dbReference>
<dbReference type="GO" id="GO:0005975">
    <property type="term" value="P:carbohydrate metabolic process"/>
    <property type="evidence" value="ECO:0007669"/>
    <property type="project" value="InterPro"/>
</dbReference>
<dbReference type="InterPro" id="IPR012341">
    <property type="entry name" value="6hp_glycosidase-like_sf"/>
</dbReference>
<dbReference type="STRING" id="762211.BSTEL_1410"/>
<dbReference type="InterPro" id="IPR054491">
    <property type="entry name" value="MGH1-like_GH"/>
</dbReference>
<evidence type="ECO:0000313" key="3">
    <source>
        <dbReference type="Proteomes" id="UP000029004"/>
    </source>
</evidence>
<dbReference type="AlphaFoldDB" id="A0A087DUD2"/>
<proteinExistence type="predicted"/>
<dbReference type="EMBL" id="JGZP01000006">
    <property type="protein sequence ID" value="KFI99132.1"/>
    <property type="molecule type" value="Genomic_DNA"/>
</dbReference>
<dbReference type="OrthoDB" id="231241at2"/>
<evidence type="ECO:0000313" key="2">
    <source>
        <dbReference type="EMBL" id="KFI99132.1"/>
    </source>
</evidence>
<comment type="caution">
    <text evidence="2">The sequence shown here is derived from an EMBL/GenBank/DDBJ whole genome shotgun (WGS) entry which is preliminary data.</text>
</comment>
<feature type="domain" description="Mannosylglycerate hydrolase MGH1-like glycoside hydrolase" evidence="1">
    <location>
        <begin position="103"/>
        <end position="440"/>
    </location>
</feature>
<protein>
    <recommendedName>
        <fullName evidence="1">Mannosylglycerate hydrolase MGH1-like glycoside hydrolase domain-containing protein</fullName>
    </recommendedName>
</protein>
<organism evidence="2 3">
    <name type="scientific">Bifidobacterium stellenboschense</name>
    <dbReference type="NCBI Taxonomy" id="762211"/>
    <lineage>
        <taxon>Bacteria</taxon>
        <taxon>Bacillati</taxon>
        <taxon>Actinomycetota</taxon>
        <taxon>Actinomycetes</taxon>
        <taxon>Bifidobacteriales</taxon>
        <taxon>Bifidobacteriaceae</taxon>
        <taxon>Bifidobacterium</taxon>
    </lineage>
</organism>
<evidence type="ECO:0000259" key="1">
    <source>
        <dbReference type="Pfam" id="PF22422"/>
    </source>
</evidence>
<dbReference type="SUPFAM" id="SSF48208">
    <property type="entry name" value="Six-hairpin glycosidases"/>
    <property type="match status" value="1"/>
</dbReference>
<dbReference type="Gene3D" id="1.50.10.10">
    <property type="match status" value="1"/>
</dbReference>
<dbReference type="Pfam" id="PF22422">
    <property type="entry name" value="MGH1-like_GH"/>
    <property type="match status" value="1"/>
</dbReference>
<gene>
    <name evidence="2" type="ORF">BSTEL_1410</name>
</gene>
<keyword evidence="3" id="KW-1185">Reference proteome</keyword>
<reference evidence="2 3" key="1">
    <citation type="submission" date="2014-03" db="EMBL/GenBank/DDBJ databases">
        <title>Genomics of Bifidobacteria.</title>
        <authorList>
            <person name="Ventura M."/>
            <person name="Milani C."/>
            <person name="Lugli G.A."/>
        </authorList>
    </citation>
    <scope>NUCLEOTIDE SEQUENCE [LARGE SCALE GENOMIC DNA]</scope>
    <source>
        <strain evidence="2 3">DSM 23968</strain>
    </source>
</reference>